<dbReference type="PANTHER" id="PTHR43586:SF15">
    <property type="entry name" value="BLR3095 PROTEIN"/>
    <property type="match status" value="1"/>
</dbReference>
<dbReference type="Proteomes" id="UP000027981">
    <property type="component" value="Chromosome"/>
</dbReference>
<dbReference type="Gene3D" id="3.90.1150.10">
    <property type="entry name" value="Aspartate Aminotransferase, domain 1"/>
    <property type="match status" value="1"/>
</dbReference>
<dbReference type="InterPro" id="IPR015422">
    <property type="entry name" value="PyrdxlP-dep_Trfase_small"/>
</dbReference>
<dbReference type="Gene3D" id="3.40.640.10">
    <property type="entry name" value="Type I PLP-dependent aspartate aminotransferase-like (Major domain)"/>
    <property type="match status" value="1"/>
</dbReference>
<dbReference type="InterPro" id="IPR000192">
    <property type="entry name" value="Aminotrans_V_dom"/>
</dbReference>
<dbReference type="AlphaFoldDB" id="A0A075LRL0"/>
<name>A0A075LRL0_9EURY</name>
<protein>
    <recommendedName>
        <fullName evidence="1">Aminotransferase class V domain-containing protein</fullName>
    </recommendedName>
</protein>
<dbReference type="GeneID" id="24841439"/>
<proteinExistence type="predicted"/>
<keyword evidence="3" id="KW-1185">Reference proteome</keyword>
<dbReference type="Pfam" id="PF00266">
    <property type="entry name" value="Aminotran_5"/>
    <property type="match status" value="1"/>
</dbReference>
<reference evidence="3" key="1">
    <citation type="submission" date="2013-06" db="EMBL/GenBank/DDBJ databases">
        <title>Complete Genome Sequence of Hyperthermophilic Palaeococcus pacificus DY20341T, Isolated from a Deep-Sea Hydrothermal Sediments.</title>
        <authorList>
            <person name="Zeng X."/>
            <person name="Shao Z."/>
        </authorList>
    </citation>
    <scope>NUCLEOTIDE SEQUENCE [LARGE SCALE GENOMIC DNA]</scope>
    <source>
        <strain evidence="3">DY20341</strain>
    </source>
</reference>
<gene>
    <name evidence="2" type="ORF">PAP_01530</name>
</gene>
<dbReference type="OrthoDB" id="9577at2157"/>
<reference evidence="2 3" key="2">
    <citation type="journal article" date="2015" name="Genome Announc.">
        <title>Complete Genome Sequence of Hyperthermophilic Piezophilic Archaeon Palaeococcus pacificus DY20341T, Isolated from Deep-Sea Hydrothermal Sediments.</title>
        <authorList>
            <person name="Zeng X."/>
            <person name="Jebbar M."/>
            <person name="Shao Z."/>
        </authorList>
    </citation>
    <scope>NUCLEOTIDE SEQUENCE [LARGE SCALE GENOMIC DNA]</scope>
    <source>
        <strain evidence="2 3">DY20341</strain>
    </source>
</reference>
<evidence type="ECO:0000259" key="1">
    <source>
        <dbReference type="Pfam" id="PF00266"/>
    </source>
</evidence>
<dbReference type="SUPFAM" id="SSF53383">
    <property type="entry name" value="PLP-dependent transferases"/>
    <property type="match status" value="1"/>
</dbReference>
<accession>A0A075LRL0</accession>
<dbReference type="InterPro" id="IPR015421">
    <property type="entry name" value="PyrdxlP-dep_Trfase_major"/>
</dbReference>
<evidence type="ECO:0000313" key="3">
    <source>
        <dbReference type="Proteomes" id="UP000027981"/>
    </source>
</evidence>
<dbReference type="InterPro" id="IPR015424">
    <property type="entry name" value="PyrdxlP-dep_Trfase"/>
</dbReference>
<dbReference type="eggNOG" id="arCOG00065">
    <property type="taxonomic scope" value="Archaea"/>
</dbReference>
<feature type="domain" description="Aminotransferase class V" evidence="1">
    <location>
        <begin position="65"/>
        <end position="382"/>
    </location>
</feature>
<dbReference type="HOGENOM" id="CLU_003433_2_1_2"/>
<dbReference type="EMBL" id="CP006019">
    <property type="protein sequence ID" value="AIF68746.1"/>
    <property type="molecule type" value="Genomic_DNA"/>
</dbReference>
<dbReference type="KEGG" id="ppac:PAP_01530"/>
<sequence>MIKHLFPALKKFKAYLNTASMGLMPLTAMQSANELLSKVINFEGEVNSVDFMDPQFLEGTLGEGARLMGVKKENIGLSIQTTEGLKRILLSLEPKKGMNIVSLDMEFPTLSALLKSYAKRFGLKIRVVRNRNGLYHLEDIEKTVDDNTFAIVCSTVQWVSGQRLNLKELSRIAHERGAYLIVDAAQHLGSLKLDPKKEGVDALSAGGEKWLLSPNTGAGLIYLSDELIEEASPITGILNLEPPTGEWGAWWGLPEKDPWGEYKARRDARKLDFGGGPPYLIAAAFKASLALINDIGIDEIERHNIKLVERIRDEVLSVGLSVIADNSSIITIKTGLNYEEEEKVVKALTEKGISISHRGVLGHYGIRVSPHLYNTKEEVELFLEELFSILGAKSG</sequence>
<dbReference type="PANTHER" id="PTHR43586">
    <property type="entry name" value="CYSTEINE DESULFURASE"/>
    <property type="match status" value="1"/>
</dbReference>
<organism evidence="2 3">
    <name type="scientific">Palaeococcus pacificus DY20341</name>
    <dbReference type="NCBI Taxonomy" id="1343739"/>
    <lineage>
        <taxon>Archaea</taxon>
        <taxon>Methanobacteriati</taxon>
        <taxon>Methanobacteriota</taxon>
        <taxon>Thermococci</taxon>
        <taxon>Thermococcales</taxon>
        <taxon>Thermococcaceae</taxon>
        <taxon>Palaeococcus</taxon>
    </lineage>
</organism>
<evidence type="ECO:0000313" key="2">
    <source>
        <dbReference type="EMBL" id="AIF68746.1"/>
    </source>
</evidence>
<dbReference type="STRING" id="1343739.PAP_01530"/>
<dbReference type="RefSeq" id="WP_048164274.1">
    <property type="nucleotide sequence ID" value="NZ_CP006019.1"/>
</dbReference>